<dbReference type="PANTHER" id="PTHR12558:SF13">
    <property type="entry name" value="CELL DIVISION CYCLE PROTEIN 27 HOMOLOG"/>
    <property type="match status" value="1"/>
</dbReference>
<dbReference type="SUPFAM" id="SSF48452">
    <property type="entry name" value="TPR-like"/>
    <property type="match status" value="4"/>
</dbReference>
<proteinExistence type="predicted"/>
<dbReference type="PANTHER" id="PTHR12558">
    <property type="entry name" value="CELL DIVISION CYCLE 16,23,27"/>
    <property type="match status" value="1"/>
</dbReference>
<dbReference type="Pfam" id="PF13176">
    <property type="entry name" value="TPR_7"/>
    <property type="match status" value="1"/>
</dbReference>
<dbReference type="Gene3D" id="1.25.40.10">
    <property type="entry name" value="Tetratricopeptide repeat domain"/>
    <property type="match status" value="8"/>
</dbReference>
<dbReference type="SUPFAM" id="SSF81901">
    <property type="entry name" value="HCP-like"/>
    <property type="match status" value="1"/>
</dbReference>
<accession>A0A948RUZ1</accession>
<name>A0A948RUZ1_UNCEI</name>
<evidence type="ECO:0000256" key="1">
    <source>
        <dbReference type="SAM" id="MobiDB-lite"/>
    </source>
</evidence>
<dbReference type="InterPro" id="IPR011990">
    <property type="entry name" value="TPR-like_helical_dom_sf"/>
</dbReference>
<dbReference type="Proteomes" id="UP000777784">
    <property type="component" value="Unassembled WGS sequence"/>
</dbReference>
<dbReference type="EMBL" id="JAHJDP010000032">
    <property type="protein sequence ID" value="MBU2690466.1"/>
    <property type="molecule type" value="Genomic_DNA"/>
</dbReference>
<dbReference type="Pfam" id="PF13174">
    <property type="entry name" value="TPR_6"/>
    <property type="match status" value="2"/>
</dbReference>
<dbReference type="Pfam" id="PF13432">
    <property type="entry name" value="TPR_16"/>
    <property type="match status" value="3"/>
</dbReference>
<gene>
    <name evidence="2" type="ORF">KJ970_06015</name>
</gene>
<feature type="region of interest" description="Disordered" evidence="1">
    <location>
        <begin position="1035"/>
        <end position="1059"/>
    </location>
</feature>
<reference evidence="2" key="1">
    <citation type="submission" date="2021-05" db="EMBL/GenBank/DDBJ databases">
        <title>Energy efficiency and biological interactions define the core microbiome of deep oligotrophic groundwater.</title>
        <authorList>
            <person name="Mehrshad M."/>
            <person name="Lopez-Fernandez M."/>
            <person name="Bell E."/>
            <person name="Bernier-Latmani R."/>
            <person name="Bertilsson S."/>
            <person name="Dopson M."/>
        </authorList>
    </citation>
    <scope>NUCLEOTIDE SEQUENCE</scope>
    <source>
        <strain evidence="2">Modern_marine.mb.64</strain>
    </source>
</reference>
<sequence length="1059" mass="118557">MHRRFPANLSATFLMAVLCLAANILAYWPLPGAAKSNYSANFSENELYQLPVPPQLFNPPDLNDFTAPTPNTLTGVAGLTLLESDALPPAPGFLSPTWGWDLSLRREQELYPTLSLLFDGEAESERLPFSRGEHFLRAETALHLENWEKAAELFREFIQHYPSDTLIMTAEICRAEALFRSQEPVAAAEGFERVFRQAEDARLRWIAGRSLAWIQRMEGDTTAARTVLEFLLTSDSPASLADPSMAPMMEDAIRLDLGELELAGNRPEEACRVLEPWSRDAAISAPSARDPRGFYILGIASLSLEDWPQAMSAFNALLRTQAPPPSVWIAKGHAVLGWLHLREGDLDQAKLHYESAALIPAEGEARDIYGMALAMYRQGDLSGALQLLNGNEAPLPEDLQWSWSYTRGFIYFQLGQYQDVFSALDLSLQRHHPDSLQLQALLLLGDARRRLDQNQEALASYRQAALLVKDPPEDLLWRWAVTALDLQRWGEGTRVLGDLQKRFPGSSRQPEAAFWKAEAYYRLGRFQEAEDSYGMALRTGFNKAAAQYGLGWCAYVKGRFREAADYFGAAIAAGLASPQSVDAAIRRGHSLSNLREWDAAWDSYEAAARMGAGTPMEDEARFRQGRLLLRRDRPAEAARLWEGLAASSDQRTIAALSAYWAGAAWFAASQFGDAERMFRDASQRIVLSDSLRTAADLGAADALYNGGNQDQALDDYRSLLQKDKAPIAIRAAAADGVYNILVLRKKWDEAARFIDDVLQTFPELSRLGERHLRIADGYLEEGMLEKAASAYKALLARDDLIPALQARSHIGSARTQERLGHGSQAAYHWEAAGRLSDPAHRGKLWLDAAGLYLKAGQPREVVRLLEELRGLEIPVADRWRVSFLLAQAYEGLERLEPAVTAWQETVDTAPTDTVRIQSLARIGYLQFQLKNWPESIAAYQRADSAGALAKPFRSLYWIGESFFQMERWDEAQEVLSRFLKNPPEEALWEAMARLRRADALEKLERWDAALEEYDRVLTLNVGDAIREEAGIRRRQVQTWSGAPKNEKRDVKDGSQNDSP</sequence>
<evidence type="ECO:0000313" key="3">
    <source>
        <dbReference type="Proteomes" id="UP000777784"/>
    </source>
</evidence>
<organism evidence="2 3">
    <name type="scientific">Eiseniibacteriota bacterium</name>
    <dbReference type="NCBI Taxonomy" id="2212470"/>
    <lineage>
        <taxon>Bacteria</taxon>
        <taxon>Candidatus Eiseniibacteriota</taxon>
    </lineage>
</organism>
<evidence type="ECO:0000313" key="2">
    <source>
        <dbReference type="EMBL" id="MBU2690466.1"/>
    </source>
</evidence>
<comment type="caution">
    <text evidence="2">The sequence shown here is derived from an EMBL/GenBank/DDBJ whole genome shotgun (WGS) entry which is preliminary data.</text>
</comment>
<dbReference type="SMART" id="SM00028">
    <property type="entry name" value="TPR"/>
    <property type="match status" value="14"/>
</dbReference>
<feature type="compositionally biased region" description="Basic and acidic residues" evidence="1">
    <location>
        <begin position="1044"/>
        <end position="1059"/>
    </location>
</feature>
<dbReference type="AlphaFoldDB" id="A0A948RUZ1"/>
<protein>
    <submittedName>
        <fullName evidence="2">Tetratricopeptide repeat protein</fullName>
    </submittedName>
</protein>
<dbReference type="InterPro" id="IPR019734">
    <property type="entry name" value="TPR_rpt"/>
</dbReference>